<dbReference type="Proteomes" id="UP000198773">
    <property type="component" value="Unassembled WGS sequence"/>
</dbReference>
<feature type="domain" description="DUF6436" evidence="1">
    <location>
        <begin position="51"/>
        <end position="165"/>
    </location>
</feature>
<dbReference type="STRING" id="152573.SAMN04488051_106181"/>
<evidence type="ECO:0000259" key="1">
    <source>
        <dbReference type="Pfam" id="PF20029"/>
    </source>
</evidence>
<dbReference type="RefSeq" id="WP_091343484.1">
    <property type="nucleotide sequence ID" value="NZ_FNRM01000006.1"/>
</dbReference>
<keyword evidence="3" id="KW-1185">Reference proteome</keyword>
<accession>A0A1H4E341</accession>
<name>A0A1H4E341_ALKAM</name>
<organism evidence="2 3">
    <name type="scientific">Alkalimonas amylolytica</name>
    <dbReference type="NCBI Taxonomy" id="152573"/>
    <lineage>
        <taxon>Bacteria</taxon>
        <taxon>Pseudomonadati</taxon>
        <taxon>Pseudomonadota</taxon>
        <taxon>Gammaproteobacteria</taxon>
        <taxon>Alkalimonas</taxon>
    </lineage>
</organism>
<dbReference type="Pfam" id="PF20029">
    <property type="entry name" value="DUF6436"/>
    <property type="match status" value="1"/>
</dbReference>
<protein>
    <recommendedName>
        <fullName evidence="1">DUF6436 domain-containing protein</fullName>
    </recommendedName>
</protein>
<evidence type="ECO:0000313" key="2">
    <source>
        <dbReference type="EMBL" id="SEA79199.1"/>
    </source>
</evidence>
<sequence>MKPLCASVLLAIWLLLSGALLWQDQRSLVGPFDQHQHWQTAPLHGSELTSLIPGDNSNAWLLVHVEDPDCRCHRQHQEHRQELQQTFANIPQYTVSVKQLRQQGLLLPAAPMAILLQQGALVYAGPYSAGAACGNSDGWIESLVRGELKLAGSWLNGESSSCRCLQAG</sequence>
<dbReference type="AlphaFoldDB" id="A0A1H4E341"/>
<dbReference type="EMBL" id="FNRM01000006">
    <property type="protein sequence ID" value="SEA79199.1"/>
    <property type="molecule type" value="Genomic_DNA"/>
</dbReference>
<reference evidence="2 3" key="1">
    <citation type="submission" date="2016-10" db="EMBL/GenBank/DDBJ databases">
        <authorList>
            <person name="de Groot N.N."/>
        </authorList>
    </citation>
    <scope>NUCLEOTIDE SEQUENCE [LARGE SCALE GENOMIC DNA]</scope>
    <source>
        <strain evidence="2 3">CGMCC 1.3430</strain>
    </source>
</reference>
<gene>
    <name evidence="2" type="ORF">SAMN04488051_106181</name>
</gene>
<dbReference type="OrthoDB" id="8897581at2"/>
<dbReference type="InterPro" id="IPR045494">
    <property type="entry name" value="DUF6436"/>
</dbReference>
<evidence type="ECO:0000313" key="3">
    <source>
        <dbReference type="Proteomes" id="UP000198773"/>
    </source>
</evidence>
<proteinExistence type="predicted"/>